<evidence type="ECO:0000313" key="2">
    <source>
        <dbReference type="Proteomes" id="UP000288102"/>
    </source>
</evidence>
<proteinExistence type="predicted"/>
<organism evidence="1 2">
    <name type="scientific">Flavobacterium cupreum</name>
    <dbReference type="NCBI Taxonomy" id="2133766"/>
    <lineage>
        <taxon>Bacteria</taxon>
        <taxon>Pseudomonadati</taxon>
        <taxon>Bacteroidota</taxon>
        <taxon>Flavobacteriia</taxon>
        <taxon>Flavobacteriales</taxon>
        <taxon>Flavobacteriaceae</taxon>
        <taxon>Flavobacterium</taxon>
    </lineage>
</organism>
<reference evidence="2" key="1">
    <citation type="journal article" date="2019" name="Syst. Appl. Microbiol.">
        <title>Flavobacterium circumlabens sp. nov. and Flavobacterium cupreum sp. nov., two psychrotrophic species isolated from Antarctic environmental samples.</title>
        <authorList>
            <person name="Kralova S."/>
            <person name="Busse H.-J."/>
            <person name="Svec P."/>
            <person name="Maslanova I."/>
            <person name="Stankova E."/>
            <person name="Bartak M."/>
            <person name="Sedlacek I."/>
        </authorList>
    </citation>
    <scope>NUCLEOTIDE SEQUENCE [LARGE SCALE GENOMIC DNA]</scope>
    <source>
        <strain evidence="2">CCM 8825</strain>
    </source>
</reference>
<dbReference type="RefSeq" id="WP_127336582.1">
    <property type="nucleotide sequence ID" value="NZ_QWDM01000001.1"/>
</dbReference>
<evidence type="ECO:0000313" key="1">
    <source>
        <dbReference type="EMBL" id="RUT72282.1"/>
    </source>
</evidence>
<dbReference type="Proteomes" id="UP000288102">
    <property type="component" value="Unassembled WGS sequence"/>
</dbReference>
<accession>A0A434AD22</accession>
<sequence>MSTNTLSKEAETKLIAFFNDRVDPNAIAKALRQVNFTLAFGVMSKIELLQSETAQLGNSFYWLNELAEILDPYLEVE</sequence>
<dbReference type="AlphaFoldDB" id="A0A434AD22"/>
<name>A0A434AD22_9FLAO</name>
<keyword evidence="2" id="KW-1185">Reference proteome</keyword>
<protein>
    <submittedName>
        <fullName evidence="1">Uncharacterized protein</fullName>
    </submittedName>
</protein>
<dbReference type="OrthoDB" id="1372875at2"/>
<comment type="caution">
    <text evidence="1">The sequence shown here is derived from an EMBL/GenBank/DDBJ whole genome shotgun (WGS) entry which is preliminary data.</text>
</comment>
<dbReference type="EMBL" id="QWDM01000001">
    <property type="protein sequence ID" value="RUT72282.1"/>
    <property type="molecule type" value="Genomic_DNA"/>
</dbReference>
<gene>
    <name evidence="1" type="ORF">D0817_01315</name>
</gene>